<proteinExistence type="predicted"/>
<feature type="signal peptide" evidence="2">
    <location>
        <begin position="1"/>
        <end position="23"/>
    </location>
</feature>
<dbReference type="Gene3D" id="1.10.3030.10">
    <property type="entry name" value="Gametocyte protein Pfg27"/>
    <property type="match status" value="1"/>
</dbReference>
<dbReference type="SUPFAM" id="SSF89162">
    <property type="entry name" value="Gametocyte protein Pfg27"/>
    <property type="match status" value="1"/>
</dbReference>
<dbReference type="VEuPathDB" id="PlasmoDB:PmUG01_14017000"/>
<reference evidence="4" key="1">
    <citation type="submission" date="2016-05" db="EMBL/GenBank/DDBJ databases">
        <authorList>
            <person name="Naeem Raeece"/>
        </authorList>
    </citation>
    <scope>NUCLEOTIDE SEQUENCE [LARGE SCALE GENOMIC DNA]</scope>
</reference>
<dbReference type="AlphaFoldDB" id="A0A1A8X7G0"/>
<dbReference type="InterPro" id="IPR015299">
    <property type="entry name" value="Gamete_antigen_PLAspp"/>
</dbReference>
<dbReference type="InterPro" id="IPR036469">
    <property type="entry name" value="Pfg27_sf"/>
</dbReference>
<dbReference type="EMBL" id="FLQW01006895">
    <property type="protein sequence ID" value="SBT01201.1"/>
    <property type="molecule type" value="Genomic_DNA"/>
</dbReference>
<keyword evidence="2" id="KW-0732">Signal</keyword>
<evidence type="ECO:0000313" key="4">
    <source>
        <dbReference type="Proteomes" id="UP000078597"/>
    </source>
</evidence>
<accession>A0A1A8X7G0</accession>
<gene>
    <name evidence="3" type="ORF">PMALA_080470</name>
</gene>
<evidence type="ECO:0000256" key="2">
    <source>
        <dbReference type="SAM" id="SignalP"/>
    </source>
</evidence>
<feature type="region of interest" description="Disordered" evidence="1">
    <location>
        <begin position="229"/>
        <end position="259"/>
    </location>
</feature>
<sequence length="259" mass="30460">MKIYTFLQIQFLILCAFIKCSGPWTKRIVTKKGNSTTVTYIYDPPYKYKYKNLQSDSLREEVKDLGNVEFHATLDTMYNFKYPYKGKKETHNMIDKNFYTTGSLDRFQSKYRYHFKDKLSREKCINRIKKRLNFIVIEGVLTGHAYCEEVKKVLWIEQRTDEEMSVKVDKLESEEEKDRMCLNKIVIKDLISKLEKAKALKLSEGMIECIVSTIQDFLLDLVRIPKEEVPSKNAREQSEGKVHKPNKAPSENSTTHEKN</sequence>
<dbReference type="Pfam" id="PF09216">
    <property type="entry name" value="Pfg27"/>
    <property type="match status" value="1"/>
</dbReference>
<dbReference type="Proteomes" id="UP000078597">
    <property type="component" value="Unassembled WGS sequence"/>
</dbReference>
<name>A0A1A8X7G0_PLAMA</name>
<feature type="compositionally biased region" description="Basic and acidic residues" evidence="1">
    <location>
        <begin position="229"/>
        <end position="242"/>
    </location>
</feature>
<feature type="chain" id="PRO_5008381306" evidence="2">
    <location>
        <begin position="24"/>
        <end position="259"/>
    </location>
</feature>
<protein>
    <submittedName>
        <fullName evidence="3">Gamete antigen 27/25 (G27/25)</fullName>
    </submittedName>
</protein>
<organism evidence="3 4">
    <name type="scientific">Plasmodium malariae</name>
    <dbReference type="NCBI Taxonomy" id="5858"/>
    <lineage>
        <taxon>Eukaryota</taxon>
        <taxon>Sar</taxon>
        <taxon>Alveolata</taxon>
        <taxon>Apicomplexa</taxon>
        <taxon>Aconoidasida</taxon>
        <taxon>Haemosporida</taxon>
        <taxon>Plasmodiidae</taxon>
        <taxon>Plasmodium</taxon>
        <taxon>Plasmodium (Plasmodium)</taxon>
    </lineage>
</organism>
<evidence type="ECO:0000313" key="3">
    <source>
        <dbReference type="EMBL" id="SBT01201.1"/>
    </source>
</evidence>
<evidence type="ECO:0000256" key="1">
    <source>
        <dbReference type="SAM" id="MobiDB-lite"/>
    </source>
</evidence>